<dbReference type="InterPro" id="IPR036179">
    <property type="entry name" value="Ig-like_dom_sf"/>
</dbReference>
<dbReference type="InterPro" id="IPR003599">
    <property type="entry name" value="Ig_sub"/>
</dbReference>
<dbReference type="InterPro" id="IPR013783">
    <property type="entry name" value="Ig-like_fold"/>
</dbReference>
<evidence type="ECO:0000256" key="1">
    <source>
        <dbReference type="ARBA" id="ARBA00004370"/>
    </source>
</evidence>
<evidence type="ECO:0000256" key="6">
    <source>
        <dbReference type="SAM" id="SignalP"/>
    </source>
</evidence>
<keyword evidence="5" id="KW-1133">Transmembrane helix</keyword>
<dbReference type="GO" id="GO:0005886">
    <property type="term" value="C:plasma membrane"/>
    <property type="evidence" value="ECO:0007669"/>
    <property type="project" value="TreeGrafter"/>
</dbReference>
<evidence type="ECO:0000313" key="9">
    <source>
        <dbReference type="RefSeq" id="XP_029014636.1"/>
    </source>
</evidence>
<feature type="transmembrane region" description="Helical" evidence="5">
    <location>
        <begin position="185"/>
        <end position="206"/>
    </location>
</feature>
<dbReference type="Pfam" id="PF07686">
    <property type="entry name" value="V-set"/>
    <property type="match status" value="1"/>
</dbReference>
<reference evidence="9" key="1">
    <citation type="submission" date="2025-08" db="UniProtKB">
        <authorList>
            <consortium name="RefSeq"/>
        </authorList>
    </citation>
    <scope>IDENTIFICATION</scope>
</reference>
<feature type="region of interest" description="Disordered" evidence="4">
    <location>
        <begin position="261"/>
        <end position="283"/>
    </location>
</feature>
<keyword evidence="2 5" id="KW-0812">Transmembrane</keyword>
<feature type="chain" id="PRO_5028343525" evidence="6">
    <location>
        <begin position="22"/>
        <end position="326"/>
    </location>
</feature>
<feature type="signal peptide" evidence="6">
    <location>
        <begin position="1"/>
        <end position="21"/>
    </location>
</feature>
<comment type="subcellular location">
    <subcellularLocation>
        <location evidence="1">Membrane</location>
    </subcellularLocation>
</comment>
<accession>A0A6P7N5A8</accession>
<evidence type="ECO:0000313" key="8">
    <source>
        <dbReference type="Proteomes" id="UP000515150"/>
    </source>
</evidence>
<dbReference type="RefSeq" id="XP_029014636.1">
    <property type="nucleotide sequence ID" value="XM_029158803.3"/>
</dbReference>
<proteinExistence type="predicted"/>
<evidence type="ECO:0000256" key="4">
    <source>
        <dbReference type="SAM" id="MobiDB-lite"/>
    </source>
</evidence>
<dbReference type="AlphaFoldDB" id="A0A6P7N5A8"/>
<feature type="compositionally biased region" description="Polar residues" evidence="4">
    <location>
        <begin position="261"/>
        <end position="279"/>
    </location>
</feature>
<dbReference type="PANTHER" id="PTHR11860">
    <property type="entry name" value="POLYMERIC-IMMUNOGLOBULIN RECEPTOR"/>
    <property type="match status" value="1"/>
</dbReference>
<evidence type="ECO:0000256" key="3">
    <source>
        <dbReference type="ARBA" id="ARBA00023136"/>
    </source>
</evidence>
<organism evidence="8 9">
    <name type="scientific">Betta splendens</name>
    <name type="common">Siamese fighting fish</name>
    <dbReference type="NCBI Taxonomy" id="158456"/>
    <lineage>
        <taxon>Eukaryota</taxon>
        <taxon>Metazoa</taxon>
        <taxon>Chordata</taxon>
        <taxon>Craniata</taxon>
        <taxon>Vertebrata</taxon>
        <taxon>Euteleostomi</taxon>
        <taxon>Actinopterygii</taxon>
        <taxon>Neopterygii</taxon>
        <taxon>Teleostei</taxon>
        <taxon>Neoteleostei</taxon>
        <taxon>Acanthomorphata</taxon>
        <taxon>Anabantaria</taxon>
        <taxon>Anabantiformes</taxon>
        <taxon>Anabantoidei</taxon>
        <taxon>Osphronemidae</taxon>
        <taxon>Betta</taxon>
    </lineage>
</organism>
<dbReference type="PANTHER" id="PTHR11860:SF87">
    <property type="entry name" value="CMRF35-LIKE MOLECULE 8"/>
    <property type="match status" value="1"/>
</dbReference>
<gene>
    <name evidence="9" type="primary">LOC121201638</name>
</gene>
<evidence type="ECO:0000256" key="5">
    <source>
        <dbReference type="SAM" id="Phobius"/>
    </source>
</evidence>
<evidence type="ECO:0000256" key="2">
    <source>
        <dbReference type="ARBA" id="ARBA00022692"/>
    </source>
</evidence>
<dbReference type="GeneID" id="121201638"/>
<dbReference type="InParanoid" id="A0A6P7N5A8"/>
<dbReference type="InterPro" id="IPR050671">
    <property type="entry name" value="CD300_family_receptors"/>
</dbReference>
<dbReference type="OrthoDB" id="9805957at2759"/>
<dbReference type="Proteomes" id="UP000515150">
    <property type="component" value="Chromosome 1"/>
</dbReference>
<dbReference type="KEGG" id="bspl:121201638"/>
<dbReference type="InterPro" id="IPR013106">
    <property type="entry name" value="Ig_V-set"/>
</dbReference>
<name>A0A6P7N5A8_BETSP</name>
<keyword evidence="8" id="KW-1185">Reference proteome</keyword>
<dbReference type="SUPFAM" id="SSF48726">
    <property type="entry name" value="Immunoglobulin"/>
    <property type="match status" value="1"/>
</dbReference>
<protein>
    <submittedName>
        <fullName evidence="9">Uncharacterized protein LOC121201638 isoform X1</fullName>
    </submittedName>
</protein>
<keyword evidence="6" id="KW-0732">Signal</keyword>
<dbReference type="GO" id="GO:0004888">
    <property type="term" value="F:transmembrane signaling receptor activity"/>
    <property type="evidence" value="ECO:0007669"/>
    <property type="project" value="TreeGrafter"/>
</dbReference>
<feature type="domain" description="Immunoglobulin" evidence="7">
    <location>
        <begin position="21"/>
        <end position="124"/>
    </location>
</feature>
<dbReference type="Gene3D" id="2.60.40.10">
    <property type="entry name" value="Immunoglobulins"/>
    <property type="match status" value="1"/>
</dbReference>
<dbReference type="SMART" id="SM00409">
    <property type="entry name" value="IG"/>
    <property type="match status" value="1"/>
</dbReference>
<keyword evidence="3 5" id="KW-0472">Membrane</keyword>
<sequence length="326" mass="36288">MMKVCVWTVCLFTALTVGVKSLTQTGYVGKNVTFHCSDWKGFIWSNVKSYVKYICNNPCKEDKHVIMKVKPGETKHENRIYLFNNGVTLSVTFINLQKSDSRTYYCGLDENLRDSLIEVNLNVRDALIPGPQTTVRTVSVWSSSTVSSNSKDITSDISPLFTTRQSTAAAASEAHKEEGNGTGSVLYLIIGFTVVITTLVLLLCLMMKIKKERKKKVSKSGSPEAVVQQDADYAEIRHEDHTERASAADVYPETLYANYSSQQDTAQQDRASHDASASSPHVRHTDSQFECLYSVAQLPEERPECESAINDSRCTIYSVVKPAQIT</sequence>
<evidence type="ECO:0000259" key="7">
    <source>
        <dbReference type="SMART" id="SM00409"/>
    </source>
</evidence>